<feature type="signal peptide" evidence="1">
    <location>
        <begin position="1"/>
        <end position="27"/>
    </location>
</feature>
<reference evidence="2" key="1">
    <citation type="submission" date="2020-12" db="EMBL/GenBank/DDBJ databases">
        <title>Metabolic potential, ecology and presence of endohyphal bacteria is reflected in genomic diversity of Mucoromycotina.</title>
        <authorList>
            <person name="Muszewska A."/>
            <person name="Okrasinska A."/>
            <person name="Steczkiewicz K."/>
            <person name="Drgas O."/>
            <person name="Orlowska M."/>
            <person name="Perlinska-Lenart U."/>
            <person name="Aleksandrzak-Piekarczyk T."/>
            <person name="Szatraj K."/>
            <person name="Zielenkiewicz U."/>
            <person name="Pilsyk S."/>
            <person name="Malc E."/>
            <person name="Mieczkowski P."/>
            <person name="Kruszewska J.S."/>
            <person name="Biernat P."/>
            <person name="Pawlowska J."/>
        </authorList>
    </citation>
    <scope>NUCLEOTIDE SEQUENCE</scope>
    <source>
        <strain evidence="2">WA0000051536</strain>
    </source>
</reference>
<accession>A0A8H7Q858</accession>
<keyword evidence="3" id="KW-1185">Reference proteome</keyword>
<protein>
    <submittedName>
        <fullName evidence="2">Uncharacterized protein</fullName>
    </submittedName>
</protein>
<gene>
    <name evidence="2" type="ORF">INT44_005000</name>
</gene>
<organism evidence="2 3">
    <name type="scientific">Umbelopsis vinacea</name>
    <dbReference type="NCBI Taxonomy" id="44442"/>
    <lineage>
        <taxon>Eukaryota</taxon>
        <taxon>Fungi</taxon>
        <taxon>Fungi incertae sedis</taxon>
        <taxon>Mucoromycota</taxon>
        <taxon>Mucoromycotina</taxon>
        <taxon>Umbelopsidomycetes</taxon>
        <taxon>Umbelopsidales</taxon>
        <taxon>Umbelopsidaceae</taxon>
        <taxon>Umbelopsis</taxon>
    </lineage>
</organism>
<proteinExistence type="predicted"/>
<keyword evidence="1" id="KW-0732">Signal</keyword>
<dbReference type="EMBL" id="JAEPRA010000003">
    <property type="protein sequence ID" value="KAG2187315.1"/>
    <property type="molecule type" value="Genomic_DNA"/>
</dbReference>
<evidence type="ECO:0000313" key="3">
    <source>
        <dbReference type="Proteomes" id="UP000612746"/>
    </source>
</evidence>
<evidence type="ECO:0000256" key="1">
    <source>
        <dbReference type="SAM" id="SignalP"/>
    </source>
</evidence>
<comment type="caution">
    <text evidence="2">The sequence shown here is derived from an EMBL/GenBank/DDBJ whole genome shotgun (WGS) entry which is preliminary data.</text>
</comment>
<name>A0A8H7Q858_9FUNG</name>
<dbReference type="Proteomes" id="UP000612746">
    <property type="component" value="Unassembled WGS sequence"/>
</dbReference>
<sequence>MKAKKPNFASIMLPAVLAELAIVGTEAATDELLGLTPLMDEEDATVGMAVGELRVVITELPVGTGNVPEAMEVPGNVTPEDALSQTPVFTFGQQGSLTINVQLLGHDAGHCGTTAGAVHALIHAVGTAVREKLVSAKH</sequence>
<evidence type="ECO:0000313" key="2">
    <source>
        <dbReference type="EMBL" id="KAG2187315.1"/>
    </source>
</evidence>
<feature type="chain" id="PRO_5034760245" evidence="1">
    <location>
        <begin position="28"/>
        <end position="138"/>
    </location>
</feature>
<dbReference type="AlphaFoldDB" id="A0A8H7Q858"/>